<dbReference type="EMBL" id="WHJE01000064">
    <property type="protein sequence ID" value="KAE8763603.1"/>
    <property type="molecule type" value="Genomic_DNA"/>
</dbReference>
<dbReference type="PROSITE" id="PS51186">
    <property type="entry name" value="GNAT"/>
    <property type="match status" value="1"/>
</dbReference>
<dbReference type="SUPFAM" id="SSF55729">
    <property type="entry name" value="Acyl-CoA N-acyltransferases (Nat)"/>
    <property type="match status" value="1"/>
</dbReference>
<proteinExistence type="predicted"/>
<evidence type="ECO:0000256" key="1">
    <source>
        <dbReference type="ARBA" id="ARBA00022679"/>
    </source>
</evidence>
<protein>
    <submittedName>
        <fullName evidence="5">GNAT family N-acetyltransferase</fullName>
    </submittedName>
</protein>
<dbReference type="Gene3D" id="3.40.630.30">
    <property type="match status" value="1"/>
</dbReference>
<evidence type="ECO:0000256" key="3">
    <source>
        <dbReference type="SAM" id="MobiDB-lite"/>
    </source>
</evidence>
<dbReference type="CDD" id="cd04301">
    <property type="entry name" value="NAT_SF"/>
    <property type="match status" value="1"/>
</dbReference>
<accession>A0A7J5UNX5</accession>
<comment type="caution">
    <text evidence="5">The sequence shown here is derived from an EMBL/GenBank/DDBJ whole genome shotgun (WGS) entry which is preliminary data.</text>
</comment>
<dbReference type="Pfam" id="PF00583">
    <property type="entry name" value="Acetyltransf_1"/>
    <property type="match status" value="1"/>
</dbReference>
<keyword evidence="1 5" id="KW-0808">Transferase</keyword>
<organism evidence="5 6">
    <name type="scientific">Georgenia thermotolerans</name>
    <dbReference type="NCBI Taxonomy" id="527326"/>
    <lineage>
        <taxon>Bacteria</taxon>
        <taxon>Bacillati</taxon>
        <taxon>Actinomycetota</taxon>
        <taxon>Actinomycetes</taxon>
        <taxon>Micrococcales</taxon>
        <taxon>Bogoriellaceae</taxon>
        <taxon>Georgenia</taxon>
    </lineage>
</organism>
<dbReference type="OrthoDB" id="5243635at2"/>
<feature type="domain" description="N-acetyltransferase" evidence="4">
    <location>
        <begin position="45"/>
        <end position="236"/>
    </location>
</feature>
<keyword evidence="2" id="KW-0012">Acyltransferase</keyword>
<evidence type="ECO:0000259" key="4">
    <source>
        <dbReference type="PROSITE" id="PS51186"/>
    </source>
</evidence>
<feature type="region of interest" description="Disordered" evidence="3">
    <location>
        <begin position="1"/>
        <end position="47"/>
    </location>
</feature>
<dbReference type="InterPro" id="IPR016181">
    <property type="entry name" value="Acyl_CoA_acyltransferase"/>
</dbReference>
<dbReference type="InterPro" id="IPR050832">
    <property type="entry name" value="Bact_Acetyltransf"/>
</dbReference>
<name>A0A7J5UNX5_9MICO</name>
<feature type="compositionally biased region" description="Basic and acidic residues" evidence="3">
    <location>
        <begin position="27"/>
        <end position="47"/>
    </location>
</feature>
<dbReference type="AlphaFoldDB" id="A0A7J5UNX5"/>
<dbReference type="RefSeq" id="WP_152204025.1">
    <property type="nucleotide sequence ID" value="NZ_VUKF01000040.1"/>
</dbReference>
<dbReference type="GO" id="GO:0016747">
    <property type="term" value="F:acyltransferase activity, transferring groups other than amino-acyl groups"/>
    <property type="evidence" value="ECO:0007669"/>
    <property type="project" value="InterPro"/>
</dbReference>
<feature type="region of interest" description="Disordered" evidence="3">
    <location>
        <begin position="129"/>
        <end position="151"/>
    </location>
</feature>
<evidence type="ECO:0000256" key="2">
    <source>
        <dbReference type="ARBA" id="ARBA00023315"/>
    </source>
</evidence>
<dbReference type="PANTHER" id="PTHR43877:SF1">
    <property type="entry name" value="ACETYLTRANSFERASE"/>
    <property type="match status" value="1"/>
</dbReference>
<reference evidence="5 6" key="1">
    <citation type="submission" date="2019-10" db="EMBL/GenBank/DDBJ databases">
        <title>Georgenia wutianyii sp. nov. and Georgenia yuyongxinii sp. nov. isolated from plateau pika (Ochotona curzoniae) in the Qinghai-Tibet plateau of China.</title>
        <authorList>
            <person name="Tian Z."/>
        </authorList>
    </citation>
    <scope>NUCLEOTIDE SEQUENCE [LARGE SCALE GENOMIC DNA]</scope>
    <source>
        <strain evidence="5 6">DSM 21501</strain>
    </source>
</reference>
<sequence length="238" mass="24273">MTSADDAQDDLLGRLLAQSGGAGAPAHDPHAGHAHADPHRPTADHSVRPALPEDAEALGDIHARTLRATLTAAVGELDPAVGGSIDAAALGAAWRAAISAPPSPRHRVLTACAGAQVVGFAAFAPAETPVDVEAGPGDDDEGHPATAPSPGPARAVGEILALEVPAAHARRGHGSRLLAACVDLLREQGATRVQAWAVQDDESRTRFLSQAGFAPAGVRRTLDVAGTPVTEICWYAEL</sequence>
<keyword evidence="6" id="KW-1185">Reference proteome</keyword>
<gene>
    <name evidence="5" type="ORF">GB883_13280</name>
</gene>
<evidence type="ECO:0000313" key="6">
    <source>
        <dbReference type="Proteomes" id="UP000451860"/>
    </source>
</evidence>
<evidence type="ECO:0000313" key="5">
    <source>
        <dbReference type="EMBL" id="KAE8763603.1"/>
    </source>
</evidence>
<dbReference type="InterPro" id="IPR000182">
    <property type="entry name" value="GNAT_dom"/>
</dbReference>
<dbReference type="PANTHER" id="PTHR43877">
    <property type="entry name" value="AMINOALKYLPHOSPHONATE N-ACETYLTRANSFERASE-RELATED-RELATED"/>
    <property type="match status" value="1"/>
</dbReference>
<dbReference type="Proteomes" id="UP000451860">
    <property type="component" value="Unassembled WGS sequence"/>
</dbReference>